<dbReference type="RefSeq" id="WP_010944796.1">
    <property type="nucleotide sequence ID" value="NZ_CP011218.1"/>
</dbReference>
<evidence type="ECO:0000313" key="3">
    <source>
        <dbReference type="EMBL" id="AKO32241.1"/>
    </source>
</evidence>
<dbReference type="AlphaFoldDB" id="A0AAC8UCA3"/>
<proteinExistence type="inferred from homology"/>
<feature type="domain" description="Protein SirB1 N-terminal" evidence="2">
    <location>
        <begin position="51"/>
        <end position="200"/>
    </location>
</feature>
<dbReference type="SUPFAM" id="SSF48452">
    <property type="entry name" value="TPR-like"/>
    <property type="match status" value="1"/>
</dbReference>
<accession>A0AAC8UCA3</accession>
<gene>
    <name evidence="3" type="ORF">RZ57_03375</name>
</gene>
<evidence type="ECO:0000313" key="4">
    <source>
        <dbReference type="Proteomes" id="UP000060132"/>
    </source>
</evidence>
<reference evidence="3 4" key="1">
    <citation type="journal article" date="2015" name="PLoS Negl. Trop. Dis.">
        <title>Haemophilus ducreyi Cutaneous Ulcer Strains Are Nearly Identical to Class I Genital Ulcer Strains.</title>
        <authorList>
            <person name="Gangaiah D."/>
            <person name="Webb K.M."/>
            <person name="Humphreys T.L."/>
            <person name="Fortney K.R."/>
            <person name="Toh E."/>
            <person name="Tai A."/>
            <person name="Katz S.S."/>
            <person name="Pillay A."/>
            <person name="Chen C.Y."/>
            <person name="Roberts S.A."/>
            <person name="Munson R.S.Jr."/>
            <person name="Spinola S.M."/>
        </authorList>
    </citation>
    <scope>NUCLEOTIDE SEQUENCE [LARGE SCALE GENOMIC DNA]</scope>
    <source>
        <strain evidence="4">CLU2</strain>
    </source>
</reference>
<comment type="similarity">
    <text evidence="1">Belongs to the UPF0162 family.</text>
</comment>
<dbReference type="EMBL" id="CP011219">
    <property type="protein sequence ID" value="AKO32241.1"/>
    <property type="molecule type" value="Genomic_DNA"/>
</dbReference>
<dbReference type="InterPro" id="IPR032698">
    <property type="entry name" value="SirB1_N"/>
</dbReference>
<dbReference type="Proteomes" id="UP000060132">
    <property type="component" value="Chromosome"/>
</dbReference>
<organism evidence="3 4">
    <name type="scientific">Haemophilus ducreyi</name>
    <dbReference type="NCBI Taxonomy" id="730"/>
    <lineage>
        <taxon>Bacteria</taxon>
        <taxon>Pseudomonadati</taxon>
        <taxon>Pseudomonadota</taxon>
        <taxon>Gammaproteobacteria</taxon>
        <taxon>Pasteurellales</taxon>
        <taxon>Pasteurellaceae</taxon>
        <taxon>Haemophilus</taxon>
    </lineage>
</organism>
<dbReference type="Pfam" id="PF13371">
    <property type="entry name" value="TPR_9"/>
    <property type="match status" value="1"/>
</dbReference>
<dbReference type="InterPro" id="IPR011990">
    <property type="entry name" value="TPR-like_helical_dom_sf"/>
</dbReference>
<sequence>MDDIIQQLFKEVERPQLTVNEQALQQYLYREIVRLTLLVEPTISKPQIIGLLSALVKKARHYVNADNQAECIQQLLDLVYQEWRFHCDYQEYFYTDNLLLHRVIRSHRGMPLSIGAIVLYLAAKLQLPIYPVNFPTQLILRAEITESSGKKTVRFINPWDGQFLPLELLLKWLEGEVGYGVELSPELLRRADPAELLERVETVFKMVLTREGKYEQTLRLIEYRLAENPDDPYEIRDRGMVLASMDCYQAAYDDLSYFIDQCPDDPSAAILKSEVKGLEQKSKQNQVH</sequence>
<name>A0AAC8UCA3_HAEDC</name>
<evidence type="ECO:0000259" key="2">
    <source>
        <dbReference type="Pfam" id="PF13369"/>
    </source>
</evidence>
<protein>
    <recommendedName>
        <fullName evidence="2">Protein SirB1 N-terminal domain-containing protein</fullName>
    </recommendedName>
</protein>
<dbReference type="OMA" id="WIAAEHD"/>
<evidence type="ECO:0000256" key="1">
    <source>
        <dbReference type="ARBA" id="ARBA00007100"/>
    </source>
</evidence>
<dbReference type="Pfam" id="PF13369">
    <property type="entry name" value="Transglut_core2"/>
    <property type="match status" value="1"/>
</dbReference>